<evidence type="ECO:0000313" key="4">
    <source>
        <dbReference type="EMBL" id="HIR60233.1"/>
    </source>
</evidence>
<reference evidence="4" key="2">
    <citation type="journal article" date="2021" name="PeerJ">
        <title>Extensive microbial diversity within the chicken gut microbiome revealed by metagenomics and culture.</title>
        <authorList>
            <person name="Gilroy R."/>
            <person name="Ravi A."/>
            <person name="Getino M."/>
            <person name="Pursley I."/>
            <person name="Horton D.L."/>
            <person name="Alikhan N.F."/>
            <person name="Baker D."/>
            <person name="Gharbi K."/>
            <person name="Hall N."/>
            <person name="Watson M."/>
            <person name="Adriaenssens E.M."/>
            <person name="Foster-Nyarko E."/>
            <person name="Jarju S."/>
            <person name="Secka A."/>
            <person name="Antonio M."/>
            <person name="Oren A."/>
            <person name="Chaudhuri R.R."/>
            <person name="La Ragione R."/>
            <person name="Hildebrand F."/>
            <person name="Pallen M.J."/>
        </authorList>
    </citation>
    <scope>NUCLEOTIDE SEQUENCE</scope>
    <source>
        <strain evidence="4">CHK189-12415</strain>
    </source>
</reference>
<sequence>MNIRQETPADYDAVYRLVKEAFATADHSDGDEQDLVVRLRKSEAFIPELSLVAEADGVLAGYILLTKIGVGEETELAAAPLAVAPAFQRKGVGSALIREAERAARELGYRYIVILGSPAYYGRFGYRPAAEYGIHPPFPVEPEYFMARPLLPGAEKLDGTVRYAPEFGIG</sequence>
<evidence type="ECO:0000259" key="3">
    <source>
        <dbReference type="PROSITE" id="PS51186"/>
    </source>
</evidence>
<dbReference type="SUPFAM" id="SSF55729">
    <property type="entry name" value="Acyl-CoA N-acyltransferases (Nat)"/>
    <property type="match status" value="1"/>
</dbReference>
<dbReference type="GO" id="GO:0016747">
    <property type="term" value="F:acyltransferase activity, transferring groups other than amino-acyl groups"/>
    <property type="evidence" value="ECO:0007669"/>
    <property type="project" value="InterPro"/>
</dbReference>
<comment type="caution">
    <text evidence="4">The sequence shown here is derived from an EMBL/GenBank/DDBJ whole genome shotgun (WGS) entry which is preliminary data.</text>
</comment>
<evidence type="ECO:0000256" key="1">
    <source>
        <dbReference type="ARBA" id="ARBA00022679"/>
    </source>
</evidence>
<dbReference type="InterPro" id="IPR000182">
    <property type="entry name" value="GNAT_dom"/>
</dbReference>
<dbReference type="InterPro" id="IPR016181">
    <property type="entry name" value="Acyl_CoA_acyltransferase"/>
</dbReference>
<dbReference type="Proteomes" id="UP000824241">
    <property type="component" value="Unassembled WGS sequence"/>
</dbReference>
<dbReference type="Pfam" id="PF00583">
    <property type="entry name" value="Acetyltransf_1"/>
    <property type="match status" value="1"/>
</dbReference>
<dbReference type="Gene3D" id="3.40.630.30">
    <property type="match status" value="1"/>
</dbReference>
<evidence type="ECO:0000256" key="2">
    <source>
        <dbReference type="ARBA" id="ARBA00023315"/>
    </source>
</evidence>
<dbReference type="PANTHER" id="PTHR43877">
    <property type="entry name" value="AMINOALKYLPHOSPHONATE N-ACETYLTRANSFERASE-RELATED-RELATED"/>
    <property type="match status" value="1"/>
</dbReference>
<accession>A0A9D1J489</accession>
<name>A0A9D1J489_9FIRM</name>
<dbReference type="EMBL" id="DVHA01000046">
    <property type="protein sequence ID" value="HIR60233.1"/>
    <property type="molecule type" value="Genomic_DNA"/>
</dbReference>
<proteinExistence type="predicted"/>
<dbReference type="CDD" id="cd04301">
    <property type="entry name" value="NAT_SF"/>
    <property type="match status" value="1"/>
</dbReference>
<feature type="domain" description="N-acetyltransferase" evidence="3">
    <location>
        <begin position="1"/>
        <end position="151"/>
    </location>
</feature>
<organism evidence="4 5">
    <name type="scientific">Candidatus Faecivivens stercoravium</name>
    <dbReference type="NCBI Taxonomy" id="2840803"/>
    <lineage>
        <taxon>Bacteria</taxon>
        <taxon>Bacillati</taxon>
        <taxon>Bacillota</taxon>
        <taxon>Clostridia</taxon>
        <taxon>Eubacteriales</taxon>
        <taxon>Oscillospiraceae</taxon>
        <taxon>Oscillospiraceae incertae sedis</taxon>
        <taxon>Candidatus Faecivivens</taxon>
    </lineage>
</organism>
<reference evidence="4" key="1">
    <citation type="submission" date="2020-10" db="EMBL/GenBank/DDBJ databases">
        <authorList>
            <person name="Gilroy R."/>
        </authorList>
    </citation>
    <scope>NUCLEOTIDE SEQUENCE</scope>
    <source>
        <strain evidence="4">CHK189-12415</strain>
    </source>
</reference>
<evidence type="ECO:0000313" key="5">
    <source>
        <dbReference type="Proteomes" id="UP000824241"/>
    </source>
</evidence>
<dbReference type="AlphaFoldDB" id="A0A9D1J489"/>
<keyword evidence="1" id="KW-0808">Transferase</keyword>
<dbReference type="InterPro" id="IPR050832">
    <property type="entry name" value="Bact_Acetyltransf"/>
</dbReference>
<gene>
    <name evidence="4" type="ORF">IAB37_01475</name>
</gene>
<protein>
    <submittedName>
        <fullName evidence="4">N-acetyltransferase</fullName>
    </submittedName>
</protein>
<keyword evidence="2" id="KW-0012">Acyltransferase</keyword>
<dbReference type="PROSITE" id="PS51186">
    <property type="entry name" value="GNAT"/>
    <property type="match status" value="1"/>
</dbReference>
<dbReference type="PANTHER" id="PTHR43877:SF1">
    <property type="entry name" value="ACETYLTRANSFERASE"/>
    <property type="match status" value="1"/>
</dbReference>